<keyword evidence="3" id="KW-1185">Reference proteome</keyword>
<dbReference type="InterPro" id="IPR052944">
    <property type="entry name" value="Sporulation_related"/>
</dbReference>
<sequence>MRRWKWTVTVMLCLTLVLAGCGIGKKNAGSVVKDLDGVIGRLQSYHGTGQMILKTGQEPQEYQVEVCFEAPAFYRIALTNQKKDITQIVLRNNDGVFVLTPHLNKSFRFQSDWPENQGQVYLYQSLVQSILMDNQRQFTTDDKGYVFDVAANYQNASLARQKVWLDKKTYAPKQVEVSDANANVMVVVKFDKFEFGTKFEKDYFDMQRNMTSWNTSHMMPTMTQGDAKAADKAGAADSGAKAGSSDKGTTGANAGTGASGKAANGSAAGTGANAGVGSGATGASGANGAVGSNGGANGAAGTNGAGAAGTNGAAGASGTVSNGAAGAANGASGAAAGTKADSAKAAGSAGSGATGTNGAAAGAANGATTGASTNGAATGAGANGAAGTNGANGTNGKTSGTNGTSAAGGTAAGSSNTTSSSAAKQQSFGMIEPRYAPTGVKKQDSSEIPLGDDKAVMIRYSGKYNYTLVESRPVTQTVSILPGDIVDLGFTLAVVTGDAKKTLTWTYDGVEFRLSTGDLPMTEMIKVAQAVQGEMGK</sequence>
<dbReference type="PANTHER" id="PTHR37507:SF2">
    <property type="entry name" value="SPORULATION PROTEIN YDCC"/>
    <property type="match status" value="1"/>
</dbReference>
<gene>
    <name evidence="2" type="ORF">O9H85_09080</name>
</gene>
<dbReference type="SUPFAM" id="SSF89392">
    <property type="entry name" value="Prokaryotic lipoproteins and lipoprotein localization factors"/>
    <property type="match status" value="1"/>
</dbReference>
<evidence type="ECO:0000313" key="3">
    <source>
        <dbReference type="Proteomes" id="UP001527882"/>
    </source>
</evidence>
<comment type="caution">
    <text evidence="2">The sequence shown here is derived from an EMBL/GenBank/DDBJ whole genome shotgun (WGS) entry which is preliminary data.</text>
</comment>
<dbReference type="PANTHER" id="PTHR37507">
    <property type="entry name" value="SPORULATION PROTEIN YDCC"/>
    <property type="match status" value="1"/>
</dbReference>
<name>A0ABT4Q6V9_9BACL</name>
<evidence type="ECO:0000313" key="2">
    <source>
        <dbReference type="EMBL" id="MCZ8512566.1"/>
    </source>
</evidence>
<dbReference type="RefSeq" id="WP_269881016.1">
    <property type="nucleotide sequence ID" value="NZ_JAQAGZ010000005.1"/>
</dbReference>
<feature type="region of interest" description="Disordered" evidence="1">
    <location>
        <begin position="216"/>
        <end position="268"/>
    </location>
</feature>
<accession>A0ABT4Q6V9</accession>
<protein>
    <submittedName>
        <fullName evidence="2">Outer membrane lipoprotein carrier protein LolA</fullName>
    </submittedName>
</protein>
<dbReference type="Proteomes" id="UP001527882">
    <property type="component" value="Unassembled WGS sequence"/>
</dbReference>
<dbReference type="Gene3D" id="2.50.20.10">
    <property type="entry name" value="Lipoprotein localisation LolA/LolB/LppX"/>
    <property type="match status" value="1"/>
</dbReference>
<dbReference type="EMBL" id="JAQAGZ010000005">
    <property type="protein sequence ID" value="MCZ8512566.1"/>
    <property type="molecule type" value="Genomic_DNA"/>
</dbReference>
<proteinExistence type="predicted"/>
<feature type="compositionally biased region" description="Low complexity" evidence="1">
    <location>
        <begin position="232"/>
        <end position="268"/>
    </location>
</feature>
<reference evidence="2 3" key="1">
    <citation type="submission" date="2022-12" db="EMBL/GenBank/DDBJ databases">
        <title>Draft genome sequence of Paenibacillus sp. dW9.</title>
        <authorList>
            <person name="Choi E.-W."/>
            <person name="Kim D.-U."/>
        </authorList>
    </citation>
    <scope>NUCLEOTIDE SEQUENCE [LARGE SCALE GENOMIC DNA]</scope>
    <source>
        <strain evidence="3">dW9</strain>
    </source>
</reference>
<feature type="region of interest" description="Disordered" evidence="1">
    <location>
        <begin position="393"/>
        <end position="426"/>
    </location>
</feature>
<evidence type="ECO:0000256" key="1">
    <source>
        <dbReference type="SAM" id="MobiDB-lite"/>
    </source>
</evidence>
<keyword evidence="2" id="KW-0449">Lipoprotein</keyword>
<organism evidence="2 3">
    <name type="scientific">Paenibacillus gyeongsangnamensis</name>
    <dbReference type="NCBI Taxonomy" id="3388067"/>
    <lineage>
        <taxon>Bacteria</taxon>
        <taxon>Bacillati</taxon>
        <taxon>Bacillota</taxon>
        <taxon>Bacilli</taxon>
        <taxon>Bacillales</taxon>
        <taxon>Paenibacillaceae</taxon>
        <taxon>Paenibacillus</taxon>
    </lineage>
</organism>
<dbReference type="PROSITE" id="PS51257">
    <property type="entry name" value="PROKAR_LIPOPROTEIN"/>
    <property type="match status" value="1"/>
</dbReference>
<feature type="compositionally biased region" description="Low complexity" evidence="1">
    <location>
        <begin position="393"/>
        <end position="423"/>
    </location>
</feature>
<dbReference type="InterPro" id="IPR029046">
    <property type="entry name" value="LolA/LolB/LppX"/>
</dbReference>